<feature type="transmembrane region" description="Helical" evidence="2">
    <location>
        <begin position="155"/>
        <end position="178"/>
    </location>
</feature>
<dbReference type="PANTHER" id="PTHR10906">
    <property type="entry name" value="SECY/SEC61-ALPHA FAMILY MEMBER"/>
    <property type="match status" value="1"/>
</dbReference>
<protein>
    <recommendedName>
        <fullName evidence="3">Translocon Sec61/SecY plug domain-containing protein</fullName>
    </recommendedName>
</protein>
<keyword evidence="2" id="KW-0472">Membrane</keyword>
<evidence type="ECO:0000256" key="2">
    <source>
        <dbReference type="SAM" id="Phobius"/>
    </source>
</evidence>
<feature type="domain" description="Translocon Sec61/SecY plug" evidence="3">
    <location>
        <begin position="282"/>
        <end position="316"/>
    </location>
</feature>
<dbReference type="STRING" id="93625.A0A409XAK0"/>
<comment type="similarity">
    <text evidence="1">Belongs to the SecY/SEC61-alpha family.</text>
</comment>
<feature type="transmembrane region" description="Helical" evidence="2">
    <location>
        <begin position="214"/>
        <end position="234"/>
    </location>
</feature>
<dbReference type="InterPro" id="IPR019561">
    <property type="entry name" value="Translocon_Sec61/SecY_plug_dom"/>
</dbReference>
<reference evidence="4 5" key="1">
    <citation type="journal article" date="2018" name="Evol. Lett.">
        <title>Horizontal gene cluster transfer increased hallucinogenic mushroom diversity.</title>
        <authorList>
            <person name="Reynolds H.T."/>
            <person name="Vijayakumar V."/>
            <person name="Gluck-Thaler E."/>
            <person name="Korotkin H.B."/>
            <person name="Matheny P.B."/>
            <person name="Slot J.C."/>
        </authorList>
    </citation>
    <scope>NUCLEOTIDE SEQUENCE [LARGE SCALE GENOMIC DNA]</scope>
    <source>
        <strain evidence="4 5">2631</strain>
    </source>
</reference>
<dbReference type="SUPFAM" id="SSF103491">
    <property type="entry name" value="Preprotein translocase SecY subunit"/>
    <property type="match status" value="2"/>
</dbReference>
<comment type="caution">
    <text evidence="4">The sequence shown here is derived from an EMBL/GenBank/DDBJ whole genome shotgun (WGS) entry which is preliminary data.</text>
</comment>
<dbReference type="InParanoid" id="A0A409XAK0"/>
<keyword evidence="5" id="KW-1185">Reference proteome</keyword>
<dbReference type="AlphaFoldDB" id="A0A409XAK0"/>
<gene>
    <name evidence="4" type="ORF">CVT25_008840</name>
</gene>
<feature type="transmembrane region" description="Helical" evidence="2">
    <location>
        <begin position="12"/>
        <end position="30"/>
    </location>
</feature>
<dbReference type="InterPro" id="IPR002208">
    <property type="entry name" value="SecY/SEC61-alpha"/>
</dbReference>
<feature type="non-terminal residue" evidence="4">
    <location>
        <position position="1"/>
    </location>
</feature>
<dbReference type="InterPro" id="IPR023201">
    <property type="entry name" value="SecY_dom_sf"/>
</dbReference>
<accession>A0A409XAK0</accession>
<dbReference type="Gene3D" id="1.10.3370.10">
    <property type="entry name" value="SecY subunit domain"/>
    <property type="match status" value="2"/>
</dbReference>
<dbReference type="Pfam" id="PF00344">
    <property type="entry name" value="SecY"/>
    <property type="match status" value="1"/>
</dbReference>
<evidence type="ECO:0000313" key="5">
    <source>
        <dbReference type="Proteomes" id="UP000283269"/>
    </source>
</evidence>
<proteinExistence type="inferred from homology"/>
<sequence length="389" mass="44204">ALGQLSEYGVGVCLLLITQLIVAALIVIVLDELLRKGYGIGSSINLFIVTNTCESIVWNACSPTSVNIRRGSEFEGALIALFHLLFTWHDKGQALREAFWRERLPNMMSLVSTVVIFAVVIYLREFRIDIPVKKIDPEDSGGTYPINLFYMRNMLIILQSALMNNVFIVSQISLANLYPSLPLGLQPLEDSPQPPATGGITYSMSPPHTLTEAILNPIHTAIYIMFMFNACALFSKMWIKMLIHDVTRQLTFPFFKPQTTRTDSRITRSHSTKKYYGRRKHLIFLRCSQVPLYGIISSDSSNPLYWMRVILASNRGPLMEPGFRPIITYGMIMQLLIDFSVKGDRALFNAAQKRECRLVSCIFHPSSIRTLLSNLFTIHIFIRTKKHTY</sequence>
<dbReference type="GO" id="GO:0016020">
    <property type="term" value="C:membrane"/>
    <property type="evidence" value="ECO:0007669"/>
    <property type="project" value="InterPro"/>
</dbReference>
<dbReference type="Pfam" id="PF10559">
    <property type="entry name" value="Plug_translocon"/>
    <property type="match status" value="1"/>
</dbReference>
<dbReference type="GO" id="GO:0015031">
    <property type="term" value="P:protein transport"/>
    <property type="evidence" value="ECO:0007669"/>
    <property type="project" value="InterPro"/>
</dbReference>
<keyword evidence="2" id="KW-1133">Transmembrane helix</keyword>
<keyword evidence="2" id="KW-0812">Transmembrane</keyword>
<evidence type="ECO:0000256" key="1">
    <source>
        <dbReference type="RuleBase" id="RU004349"/>
    </source>
</evidence>
<evidence type="ECO:0000259" key="3">
    <source>
        <dbReference type="Pfam" id="PF10559"/>
    </source>
</evidence>
<dbReference type="Proteomes" id="UP000283269">
    <property type="component" value="Unassembled WGS sequence"/>
</dbReference>
<dbReference type="OrthoDB" id="420669at2759"/>
<dbReference type="EMBL" id="NHYD01002207">
    <property type="protein sequence ID" value="PPQ87796.1"/>
    <property type="molecule type" value="Genomic_DNA"/>
</dbReference>
<feature type="transmembrane region" description="Helical" evidence="2">
    <location>
        <begin position="104"/>
        <end position="123"/>
    </location>
</feature>
<organism evidence="4 5">
    <name type="scientific">Psilocybe cyanescens</name>
    <dbReference type="NCBI Taxonomy" id="93625"/>
    <lineage>
        <taxon>Eukaryota</taxon>
        <taxon>Fungi</taxon>
        <taxon>Dikarya</taxon>
        <taxon>Basidiomycota</taxon>
        <taxon>Agaricomycotina</taxon>
        <taxon>Agaricomycetes</taxon>
        <taxon>Agaricomycetidae</taxon>
        <taxon>Agaricales</taxon>
        <taxon>Agaricineae</taxon>
        <taxon>Strophariaceae</taxon>
        <taxon>Psilocybe</taxon>
    </lineage>
</organism>
<name>A0A409XAK0_PSICY</name>
<evidence type="ECO:0000313" key="4">
    <source>
        <dbReference type="EMBL" id="PPQ87796.1"/>
    </source>
</evidence>